<dbReference type="PANTHER" id="PTHR43290">
    <property type="entry name" value="MEVALONATE KINASE"/>
    <property type="match status" value="1"/>
</dbReference>
<evidence type="ECO:0000256" key="7">
    <source>
        <dbReference type="ARBA" id="ARBA00022741"/>
    </source>
</evidence>
<evidence type="ECO:0000256" key="4">
    <source>
        <dbReference type="ARBA" id="ARBA00022490"/>
    </source>
</evidence>
<dbReference type="InterPro" id="IPR013750">
    <property type="entry name" value="GHMP_kinase_C_dom"/>
</dbReference>
<protein>
    <recommendedName>
        <fullName evidence="3">mevalonate kinase</fullName>
        <ecNumber evidence="3">2.7.1.36</ecNumber>
    </recommendedName>
</protein>
<feature type="domain" description="GHMP kinase C-terminal" evidence="16">
    <location>
        <begin position="288"/>
        <end position="340"/>
    </location>
</feature>
<keyword evidence="11" id="KW-0443">Lipid metabolism</keyword>
<evidence type="ECO:0000256" key="1">
    <source>
        <dbReference type="ARBA" id="ARBA00004496"/>
    </source>
</evidence>
<dbReference type="PANTHER" id="PTHR43290:SF2">
    <property type="entry name" value="MEVALONATE KINASE"/>
    <property type="match status" value="1"/>
</dbReference>
<comment type="subcellular location">
    <subcellularLocation>
        <location evidence="1">Cytoplasm</location>
    </subcellularLocation>
</comment>
<dbReference type="InterPro" id="IPR036554">
    <property type="entry name" value="GHMP_kinase_C_sf"/>
</dbReference>
<organism evidence="17 18">
    <name type="scientific">Intoshia linei</name>
    <dbReference type="NCBI Taxonomy" id="1819745"/>
    <lineage>
        <taxon>Eukaryota</taxon>
        <taxon>Metazoa</taxon>
        <taxon>Spiralia</taxon>
        <taxon>Lophotrochozoa</taxon>
        <taxon>Mesozoa</taxon>
        <taxon>Orthonectida</taxon>
        <taxon>Rhopaluridae</taxon>
        <taxon>Intoshia</taxon>
    </lineage>
</organism>
<dbReference type="NCBIfam" id="TIGR00549">
    <property type="entry name" value="mevalon_kin"/>
    <property type="match status" value="1"/>
</dbReference>
<dbReference type="EC" id="2.7.1.36" evidence="3"/>
<keyword evidence="4" id="KW-0963">Cytoplasm</keyword>
<dbReference type="PRINTS" id="PR00959">
    <property type="entry name" value="MEVGALKINASE"/>
</dbReference>
<keyword evidence="13" id="KW-0812">Transmembrane</keyword>
<evidence type="ECO:0000259" key="15">
    <source>
        <dbReference type="Pfam" id="PF02517"/>
    </source>
</evidence>
<dbReference type="Pfam" id="PF00288">
    <property type="entry name" value="GHMP_kinases_N"/>
    <property type="match status" value="1"/>
</dbReference>
<dbReference type="InterPro" id="IPR006205">
    <property type="entry name" value="Mev_gal_kin"/>
</dbReference>
<feature type="transmembrane region" description="Helical" evidence="13">
    <location>
        <begin position="527"/>
        <end position="546"/>
    </location>
</feature>
<keyword evidence="18" id="KW-1185">Reference proteome</keyword>
<feature type="domain" description="GHMP kinase N-terminal" evidence="14">
    <location>
        <begin position="121"/>
        <end position="214"/>
    </location>
</feature>
<evidence type="ECO:0000256" key="9">
    <source>
        <dbReference type="ARBA" id="ARBA00022840"/>
    </source>
</evidence>
<proteinExistence type="inferred from homology"/>
<accession>A0A177AYU8</accession>
<reference evidence="17 18" key="1">
    <citation type="submission" date="2016-04" db="EMBL/GenBank/DDBJ databases">
        <title>The genome of Intoshia linei affirms orthonectids as highly simplified spiralians.</title>
        <authorList>
            <person name="Mikhailov K.V."/>
            <person name="Slusarev G.S."/>
            <person name="Nikitin M.A."/>
            <person name="Logacheva M.D."/>
            <person name="Penin A."/>
            <person name="Aleoshin V."/>
            <person name="Panchin Y.V."/>
        </authorList>
    </citation>
    <scope>NUCLEOTIDE SEQUENCE [LARGE SCALE GENOMIC DNA]</scope>
    <source>
        <strain evidence="17">Intl2013</strain>
        <tissue evidence="17">Whole animal</tissue>
    </source>
</reference>
<dbReference type="Gene3D" id="3.30.70.890">
    <property type="entry name" value="GHMP kinase, C-terminal domain"/>
    <property type="match status" value="1"/>
</dbReference>
<dbReference type="InterPro" id="IPR014721">
    <property type="entry name" value="Ribsml_uS5_D2-typ_fold_subgr"/>
</dbReference>
<dbReference type="Gene3D" id="3.30.230.10">
    <property type="match status" value="1"/>
</dbReference>
<evidence type="ECO:0000313" key="17">
    <source>
        <dbReference type="EMBL" id="OAF66581.1"/>
    </source>
</evidence>
<evidence type="ECO:0000256" key="13">
    <source>
        <dbReference type="SAM" id="Phobius"/>
    </source>
</evidence>
<dbReference type="PROSITE" id="PS00627">
    <property type="entry name" value="GHMP_KINASES_ATP"/>
    <property type="match status" value="1"/>
</dbReference>
<evidence type="ECO:0000256" key="5">
    <source>
        <dbReference type="ARBA" id="ARBA00022516"/>
    </source>
</evidence>
<comment type="pathway">
    <text evidence="12">Isoprenoid biosynthesis; isopentenyl diphosphate biosynthesis via mevalonate pathway; isopentenyl diphosphate from (R)-mevalonate: step 1/3.</text>
</comment>
<feature type="transmembrane region" description="Helical" evidence="13">
    <location>
        <begin position="594"/>
        <end position="611"/>
    </location>
</feature>
<evidence type="ECO:0000313" key="18">
    <source>
        <dbReference type="Proteomes" id="UP000078046"/>
    </source>
</evidence>
<dbReference type="Proteomes" id="UP000078046">
    <property type="component" value="Unassembled WGS sequence"/>
</dbReference>
<dbReference type="GO" id="GO:0004175">
    <property type="term" value="F:endopeptidase activity"/>
    <property type="evidence" value="ECO:0007669"/>
    <property type="project" value="UniProtKB-ARBA"/>
</dbReference>
<dbReference type="InterPro" id="IPR006203">
    <property type="entry name" value="GHMP_knse_ATP-bd_CS"/>
</dbReference>
<dbReference type="SUPFAM" id="SSF55060">
    <property type="entry name" value="GHMP Kinase, C-terminal domain"/>
    <property type="match status" value="1"/>
</dbReference>
<feature type="transmembrane region" description="Helical" evidence="13">
    <location>
        <begin position="494"/>
        <end position="515"/>
    </location>
</feature>
<comment type="similarity">
    <text evidence="2">Belongs to the GHMP kinase family. Mevalonate kinase subfamily.</text>
</comment>
<name>A0A177AYU8_9BILA</name>
<feature type="domain" description="CAAX prenyl protease 2/Lysostaphin resistance protein A-like" evidence="15">
    <location>
        <begin position="465"/>
        <end position="564"/>
    </location>
</feature>
<dbReference type="InterPro" id="IPR020568">
    <property type="entry name" value="Ribosomal_Su5_D2-typ_SF"/>
</dbReference>
<dbReference type="GO" id="GO:0005829">
    <property type="term" value="C:cytosol"/>
    <property type="evidence" value="ECO:0007669"/>
    <property type="project" value="TreeGrafter"/>
</dbReference>
<keyword evidence="13" id="KW-1133">Transmembrane helix</keyword>
<dbReference type="UniPathway" id="UPA00057">
    <property type="reaction ID" value="UER00098"/>
</dbReference>
<evidence type="ECO:0000256" key="3">
    <source>
        <dbReference type="ARBA" id="ARBA00012103"/>
    </source>
</evidence>
<keyword evidence="5" id="KW-0444">Lipid biosynthesis</keyword>
<dbReference type="Pfam" id="PF08544">
    <property type="entry name" value="GHMP_kinases_C"/>
    <property type="match status" value="1"/>
</dbReference>
<comment type="caution">
    <text evidence="17">The sequence shown here is derived from an EMBL/GenBank/DDBJ whole genome shotgun (WGS) entry which is preliminary data.</text>
</comment>
<evidence type="ECO:0000259" key="14">
    <source>
        <dbReference type="Pfam" id="PF00288"/>
    </source>
</evidence>
<dbReference type="Pfam" id="PF02517">
    <property type="entry name" value="Rce1-like"/>
    <property type="match status" value="1"/>
</dbReference>
<evidence type="ECO:0000256" key="2">
    <source>
        <dbReference type="ARBA" id="ARBA00006495"/>
    </source>
</evidence>
<dbReference type="SUPFAM" id="SSF54211">
    <property type="entry name" value="Ribosomal protein S5 domain 2-like"/>
    <property type="match status" value="1"/>
</dbReference>
<dbReference type="GO" id="GO:0005524">
    <property type="term" value="F:ATP binding"/>
    <property type="evidence" value="ECO:0007669"/>
    <property type="project" value="UniProtKB-KW"/>
</dbReference>
<dbReference type="EMBL" id="LWCA01000889">
    <property type="protein sequence ID" value="OAF66581.1"/>
    <property type="molecule type" value="Genomic_DNA"/>
</dbReference>
<evidence type="ECO:0000256" key="12">
    <source>
        <dbReference type="ARBA" id="ARBA00029438"/>
    </source>
</evidence>
<keyword evidence="10" id="KW-0460">Magnesium</keyword>
<dbReference type="InterPro" id="IPR003675">
    <property type="entry name" value="Rce1/LyrA-like_dom"/>
</dbReference>
<dbReference type="GO" id="GO:0019287">
    <property type="term" value="P:isopentenyl diphosphate biosynthetic process, mevalonate pathway"/>
    <property type="evidence" value="ECO:0007669"/>
    <property type="project" value="UniProtKB-UniPathway"/>
</dbReference>
<keyword evidence="8" id="KW-0418">Kinase</keyword>
<evidence type="ECO:0000259" key="16">
    <source>
        <dbReference type="Pfam" id="PF08544"/>
    </source>
</evidence>
<dbReference type="GO" id="GO:0080120">
    <property type="term" value="P:CAAX-box protein maturation"/>
    <property type="evidence" value="ECO:0007669"/>
    <property type="project" value="UniProtKB-ARBA"/>
</dbReference>
<evidence type="ECO:0000256" key="11">
    <source>
        <dbReference type="ARBA" id="ARBA00023098"/>
    </source>
</evidence>
<keyword evidence="7" id="KW-0547">Nucleotide-binding</keyword>
<keyword evidence="9" id="KW-0067">ATP-binding</keyword>
<dbReference type="InterPro" id="IPR006204">
    <property type="entry name" value="GHMP_kinase_N_dom"/>
</dbReference>
<dbReference type="GO" id="GO:0004496">
    <property type="term" value="F:mevalonate kinase activity"/>
    <property type="evidence" value="ECO:0007669"/>
    <property type="project" value="UniProtKB-EC"/>
</dbReference>
<keyword evidence="13" id="KW-0472">Membrane</keyword>
<sequence>MQHMRIKCSAPGKVIIHGDHAVCYGKMAIGASINLRVHVEIDQMYDNKISINTISCPYKIIFNIGKCIEICIKSGENVMKNPICLAEKQIKNFESDLNCTDKKVFIIACFYIKKIISDESLQFKVNISSELPSSGGLGSSGATCAALSAALIKYKQKVFKKFELNVLDEITTIDSTFDENSLKFLVNKLAYMGEKILHGTKASGMDNTISVYGGILKYRKMNCFEKCLINPNSFASFCVVDSGILKNTEKVIEKVANLNKDYLTKIFQEMDTISEKTWRLLQSPIFDKNKFGINIKRNHILLKDLGVANLEIDKIVDIAEKHNLSAKITGSGCGGAVLVFNCRENEFENFFEKCKLNNFCCAAVKIDFEGLKFENDPVIIKLRLKWVTLLTPCILFIATILYPCRKDTYDVFGLLNFNPYFIKSMFHTLFAGELCYMVLNYKESFEEFKNAVNLCKQRPEIYIKNLIIGPLIEEVIYRGCVFCTLLCDYSEMKAIFISSLLFGLSHLNEFIRLAIFQNFKDNLEIFYLFKVVYTTLFGFYACKIVVKTGTILPAISAHFICNYFGFPINCFEIMCKVIVNVVKLRKGNLVVNDIFVFLSSVIGLTAFVMLCK</sequence>
<evidence type="ECO:0000256" key="10">
    <source>
        <dbReference type="ARBA" id="ARBA00022842"/>
    </source>
</evidence>
<evidence type="ECO:0000256" key="6">
    <source>
        <dbReference type="ARBA" id="ARBA00022679"/>
    </source>
</evidence>
<dbReference type="AlphaFoldDB" id="A0A177AYU8"/>
<dbReference type="OrthoDB" id="1652964at2759"/>
<gene>
    <name evidence="17" type="ORF">A3Q56_05676</name>
</gene>
<evidence type="ECO:0000256" key="8">
    <source>
        <dbReference type="ARBA" id="ARBA00022777"/>
    </source>
</evidence>
<keyword evidence="6" id="KW-0808">Transferase</keyword>